<dbReference type="Proteomes" id="UP001177021">
    <property type="component" value="Unassembled WGS sequence"/>
</dbReference>
<name>A0ACB0K760_TRIPR</name>
<keyword evidence="2" id="KW-1185">Reference proteome</keyword>
<comment type="caution">
    <text evidence="1">The sequence shown here is derived from an EMBL/GenBank/DDBJ whole genome shotgun (WGS) entry which is preliminary data.</text>
</comment>
<evidence type="ECO:0000313" key="1">
    <source>
        <dbReference type="EMBL" id="CAJ2651974.1"/>
    </source>
</evidence>
<proteinExistence type="predicted"/>
<reference evidence="1" key="1">
    <citation type="submission" date="2023-10" db="EMBL/GenBank/DDBJ databases">
        <authorList>
            <person name="Rodriguez Cubillos JULIANA M."/>
            <person name="De Vega J."/>
        </authorList>
    </citation>
    <scope>NUCLEOTIDE SEQUENCE</scope>
</reference>
<gene>
    <name evidence="1" type="ORF">MILVUS5_LOCUS19525</name>
</gene>
<organism evidence="1 2">
    <name type="scientific">Trifolium pratense</name>
    <name type="common">Red clover</name>
    <dbReference type="NCBI Taxonomy" id="57577"/>
    <lineage>
        <taxon>Eukaryota</taxon>
        <taxon>Viridiplantae</taxon>
        <taxon>Streptophyta</taxon>
        <taxon>Embryophyta</taxon>
        <taxon>Tracheophyta</taxon>
        <taxon>Spermatophyta</taxon>
        <taxon>Magnoliopsida</taxon>
        <taxon>eudicotyledons</taxon>
        <taxon>Gunneridae</taxon>
        <taxon>Pentapetalae</taxon>
        <taxon>rosids</taxon>
        <taxon>fabids</taxon>
        <taxon>Fabales</taxon>
        <taxon>Fabaceae</taxon>
        <taxon>Papilionoideae</taxon>
        <taxon>50 kb inversion clade</taxon>
        <taxon>NPAAA clade</taxon>
        <taxon>Hologalegina</taxon>
        <taxon>IRL clade</taxon>
        <taxon>Trifolieae</taxon>
        <taxon>Trifolium</taxon>
    </lineage>
</organism>
<evidence type="ECO:0000313" key="2">
    <source>
        <dbReference type="Proteomes" id="UP001177021"/>
    </source>
</evidence>
<accession>A0ACB0K760</accession>
<sequence length="85" mass="9367">MSWGQQEAHESMCTEYSLSLSFAAVHLDNMVCHDLVPYVAIALVDSKLGAEGRNDLFDWLSRQLSGLSSFAEAAQLLKPSLFFNG</sequence>
<protein>
    <submittedName>
        <fullName evidence="1">Uncharacterized protein</fullName>
    </submittedName>
</protein>
<dbReference type="EMBL" id="CASHSV030000198">
    <property type="protein sequence ID" value="CAJ2651974.1"/>
    <property type="molecule type" value="Genomic_DNA"/>
</dbReference>